<evidence type="ECO:0000256" key="6">
    <source>
        <dbReference type="ARBA" id="ARBA00022605"/>
    </source>
</evidence>
<dbReference type="GeneTree" id="ENSGT00500000044903"/>
<sequence>MLLRRLTLCSRSPLDFQRHVCRSLTRPLTQAPQGRAHGSSFAHRSELRQAKRIVVKLGSAVVTRGDECGLALGRLASIVEQVAMLQNQGREMMIVTSGAVAFGKQRLRHEILLSQSVRQALHSGHNQLKDMSLPVLEARACAAAGQSGLMALYEAMFTQYSTCTAQVLVTNLDFHDDEKRQNLNSTLQELLRMNIVPIINTNDAVVPPPEPNSDLQGVISIKDNDSLAARLAVEMKADLLIALSDVEGLYDSPPGTDDAKFIDIFYPGDQQSITYGTKSRVGIGGMEAKVYTLKLCFLSLSFLQVKAALWALQGGTSVVIANGTHPKVTGHVITDIVEGKKVGTFFSEIKPAGPTVEQQTEMARNTGRTLASLHPDQRSEIICHLAELLTERKEEILAASKMDMDQAANAGHLPPAMLKRLSLSPAKLNSLAIGLRQIAVAAQDSVGRVLQRTRLAHNLELEQITVPIGVLLVIFEARPDCLPQVSALAIASGNALLLKGGKEAANTNRVLHQLTQEALSMHGVKEAVQLVSTREEVEDLCRLDKMIDLIIPRGSSQLVRDIQRAAKGIPVLGHSEGICHVYVDTEASVDKVIKIVRDSKCDYPAACNAMETLLIHRDILRTPLFDQIIDMLRTEKVKIHAGPRFASYLTFSPSEAKSLRTEYGDLECCMEVVDSMEEAVEHIHKYGSSHTDVIVTENEDTAEQFLQQLDSACVFWNASSRFADGYRFGLGAEVGISTARIHARGPVGLEGLLTTKWVLRGDGHIAADFSEQGTMKYLHENLPVTQTLTSITLAWP</sequence>
<keyword evidence="7 20" id="KW-0641">Proline biosynthesis</keyword>
<evidence type="ECO:0000256" key="18">
    <source>
        <dbReference type="ARBA" id="ARBA00055158"/>
    </source>
</evidence>
<dbReference type="InterPro" id="IPR001048">
    <property type="entry name" value="Asp/Glu/Uridylate_kinase"/>
</dbReference>
<evidence type="ECO:0000256" key="10">
    <source>
        <dbReference type="ARBA" id="ARBA00022777"/>
    </source>
</evidence>
<dbReference type="InterPro" id="IPR036393">
    <property type="entry name" value="AceGlu_kinase-like_sf"/>
</dbReference>
<dbReference type="Ensembl" id="ENSSAUT00010062374.1">
    <property type="protein sequence ID" value="ENSSAUP00010059457.1"/>
    <property type="gene ID" value="ENSSAUG00010024163.1"/>
</dbReference>
<dbReference type="InterPro" id="IPR016161">
    <property type="entry name" value="Ald_DH/histidinol_DH"/>
</dbReference>
<dbReference type="SUPFAM" id="SSF53633">
    <property type="entry name" value="Carbamate kinase-like"/>
    <property type="match status" value="1"/>
</dbReference>
<evidence type="ECO:0000259" key="22">
    <source>
        <dbReference type="Pfam" id="PF00696"/>
    </source>
</evidence>
<evidence type="ECO:0000256" key="9">
    <source>
        <dbReference type="ARBA" id="ARBA00022741"/>
    </source>
</evidence>
<dbReference type="EC" id="1.2.1.41" evidence="20"/>
<keyword evidence="9 20" id="KW-0547">Nucleotide-binding</keyword>
<evidence type="ECO:0000256" key="2">
    <source>
        <dbReference type="ARBA" id="ARBA00004985"/>
    </source>
</evidence>
<evidence type="ECO:0000256" key="12">
    <source>
        <dbReference type="ARBA" id="ARBA00022857"/>
    </source>
</evidence>
<dbReference type="Pfam" id="PF00696">
    <property type="entry name" value="AA_kinase"/>
    <property type="match status" value="1"/>
</dbReference>
<dbReference type="UniPathway" id="UPA00098">
    <property type="reaction ID" value="UER00359"/>
</dbReference>
<dbReference type="GO" id="GO:0004349">
    <property type="term" value="F:glutamate 5-kinase activity"/>
    <property type="evidence" value="ECO:0007669"/>
    <property type="project" value="UniProtKB-UniRule"/>
</dbReference>
<evidence type="ECO:0000256" key="20">
    <source>
        <dbReference type="PIRNR" id="PIRNR036429"/>
    </source>
</evidence>
<dbReference type="PRINTS" id="PR00474">
    <property type="entry name" value="GLU5KINASE"/>
</dbReference>
<dbReference type="Gene3D" id="3.40.309.10">
    <property type="entry name" value="Aldehyde Dehydrogenase, Chain A, domain 2"/>
    <property type="match status" value="1"/>
</dbReference>
<dbReference type="GO" id="GO:0005759">
    <property type="term" value="C:mitochondrial matrix"/>
    <property type="evidence" value="ECO:0007669"/>
    <property type="project" value="UniProtKB-SubCell"/>
</dbReference>
<protein>
    <recommendedName>
        <fullName evidence="20">Delta-1-pyrroline-5-carboxylate synthase</fullName>
    </recommendedName>
    <domain>
        <recommendedName>
            <fullName evidence="20">Glutamate 5-kinase</fullName>
            <shortName evidence="20">GK</shortName>
            <ecNumber evidence="20">2.7.2.11</ecNumber>
        </recommendedName>
        <alternativeName>
            <fullName evidence="20">Gamma-glutamyl kinase</fullName>
        </alternativeName>
    </domain>
    <domain>
        <recommendedName>
            <fullName evidence="20">Gamma-glutamyl phosphate reductase</fullName>
            <shortName evidence="20">GPR</shortName>
            <ecNumber evidence="20">1.2.1.41</ecNumber>
        </recommendedName>
        <alternativeName>
            <fullName evidence="20">Glutamate-5-semialdehyde dehydrogenase</fullName>
        </alternativeName>
        <alternativeName>
            <fullName evidence="20">Glutamyl-gamma-semialdehyde dehydrogenase</fullName>
        </alternativeName>
    </domain>
</protein>
<keyword evidence="14" id="KW-0496">Mitochondrion</keyword>
<dbReference type="SUPFAM" id="SSF53720">
    <property type="entry name" value="ALDH-like"/>
    <property type="match status" value="1"/>
</dbReference>
<dbReference type="InterPro" id="IPR020593">
    <property type="entry name" value="G-glutamylP_reductase_CS"/>
</dbReference>
<comment type="pathway">
    <text evidence="2 20">Amino-acid biosynthesis; L-proline biosynthesis; L-glutamate 5-semialdehyde from L-glutamate: step 2/2.</text>
</comment>
<evidence type="ECO:0000256" key="8">
    <source>
        <dbReference type="ARBA" id="ARBA00022679"/>
    </source>
</evidence>
<accession>A0A671YE00</accession>
<dbReference type="InterPro" id="IPR005766">
    <property type="entry name" value="P5_carboxy_syn"/>
</dbReference>
<feature type="domain" description="Aspartate/glutamate/uridylate kinase" evidence="22">
    <location>
        <begin position="51"/>
        <end position="290"/>
    </location>
</feature>
<evidence type="ECO:0000256" key="5">
    <source>
        <dbReference type="ARBA" id="ARBA00009302"/>
    </source>
</evidence>
<comment type="subunit">
    <text evidence="19">Can form homodimers/multimers.</text>
</comment>
<comment type="pathway">
    <text evidence="3 20">Amino-acid biosynthesis; L-proline biosynthesis; L-glutamate 5-semialdehyde from L-glutamate: step 1/2.</text>
</comment>
<feature type="domain" description="Aldehyde dehydrogenase" evidence="21">
    <location>
        <begin position="355"/>
        <end position="624"/>
    </location>
</feature>
<dbReference type="NCBIfam" id="TIGR00407">
    <property type="entry name" value="proA"/>
    <property type="match status" value="1"/>
</dbReference>
<dbReference type="GO" id="GO:0004350">
    <property type="term" value="F:glutamate-5-semialdehyde dehydrogenase activity"/>
    <property type="evidence" value="ECO:0007669"/>
    <property type="project" value="UniProtKB-UniRule"/>
</dbReference>
<keyword evidence="12 20" id="KW-0521">NADP</keyword>
<evidence type="ECO:0000256" key="11">
    <source>
        <dbReference type="ARBA" id="ARBA00022840"/>
    </source>
</evidence>
<comment type="catalytic activity">
    <reaction evidence="17 20">
        <text>L-glutamate + ATP = L-glutamyl 5-phosphate + ADP</text>
        <dbReference type="Rhea" id="RHEA:14877"/>
        <dbReference type="ChEBI" id="CHEBI:29985"/>
        <dbReference type="ChEBI" id="CHEBI:30616"/>
        <dbReference type="ChEBI" id="CHEBI:58274"/>
        <dbReference type="ChEBI" id="CHEBI:456216"/>
        <dbReference type="EC" id="2.7.2.11"/>
    </reaction>
</comment>
<dbReference type="NCBIfam" id="NF001221">
    <property type="entry name" value="PRK00197.1"/>
    <property type="match status" value="1"/>
</dbReference>
<evidence type="ECO:0000256" key="3">
    <source>
        <dbReference type="ARBA" id="ARBA00005185"/>
    </source>
</evidence>
<dbReference type="CDD" id="cd07079">
    <property type="entry name" value="ALDH_F18-19_ProA-GPR"/>
    <property type="match status" value="1"/>
</dbReference>
<reference evidence="23" key="1">
    <citation type="submission" date="2021-04" db="EMBL/GenBank/DDBJ databases">
        <authorList>
            <consortium name="Wellcome Sanger Institute Data Sharing"/>
        </authorList>
    </citation>
    <scope>NUCLEOTIDE SEQUENCE [LARGE SCALE GENOMIC DNA]</scope>
</reference>
<evidence type="ECO:0000256" key="13">
    <source>
        <dbReference type="ARBA" id="ARBA00023002"/>
    </source>
</evidence>
<evidence type="ECO:0000256" key="19">
    <source>
        <dbReference type="ARBA" id="ARBA00064272"/>
    </source>
</evidence>
<evidence type="ECO:0000259" key="21">
    <source>
        <dbReference type="Pfam" id="PF00171"/>
    </source>
</evidence>
<evidence type="ECO:0000313" key="24">
    <source>
        <dbReference type="Proteomes" id="UP000472265"/>
    </source>
</evidence>
<dbReference type="PANTHER" id="PTHR11063:SF8">
    <property type="entry name" value="DELTA-1-PYRROLINE-5-CARBOXYLATE SYNTHASE"/>
    <property type="match status" value="1"/>
</dbReference>
<comment type="function">
    <text evidence="18">Bifunctional enzyme that converts glutamate to glutamate 5-semialdehyde, an intermediate in the biosynthesis of proline, ornithine and arginine.</text>
</comment>
<dbReference type="GO" id="GO:0055129">
    <property type="term" value="P:L-proline biosynthetic process"/>
    <property type="evidence" value="ECO:0007669"/>
    <property type="project" value="UniProtKB-UniRule"/>
</dbReference>
<dbReference type="Gene3D" id="3.40.605.10">
    <property type="entry name" value="Aldehyde Dehydrogenase, Chain A, domain 1"/>
    <property type="match status" value="1"/>
</dbReference>
<evidence type="ECO:0000256" key="1">
    <source>
        <dbReference type="ARBA" id="ARBA00004305"/>
    </source>
</evidence>
<evidence type="ECO:0000313" key="23">
    <source>
        <dbReference type="Ensembl" id="ENSSAUP00010059457.1"/>
    </source>
</evidence>
<comment type="catalytic activity">
    <reaction evidence="16 20">
        <text>L-glutamate 5-semialdehyde + phosphate + NADP(+) = L-glutamyl 5-phosphate + NADPH + H(+)</text>
        <dbReference type="Rhea" id="RHEA:19541"/>
        <dbReference type="ChEBI" id="CHEBI:15378"/>
        <dbReference type="ChEBI" id="CHEBI:43474"/>
        <dbReference type="ChEBI" id="CHEBI:57783"/>
        <dbReference type="ChEBI" id="CHEBI:58066"/>
        <dbReference type="ChEBI" id="CHEBI:58274"/>
        <dbReference type="ChEBI" id="CHEBI:58349"/>
        <dbReference type="EC" id="1.2.1.41"/>
    </reaction>
</comment>
<dbReference type="PIRSF" id="PIRSF036429">
    <property type="entry name" value="P5C_syn"/>
    <property type="match status" value="1"/>
</dbReference>
<keyword evidence="11 20" id="KW-0067">ATP-binding</keyword>
<dbReference type="InterPro" id="IPR016163">
    <property type="entry name" value="Ald_DH_C"/>
</dbReference>
<evidence type="ECO:0000256" key="4">
    <source>
        <dbReference type="ARBA" id="ARBA00006300"/>
    </source>
</evidence>
<dbReference type="InParanoid" id="A0A671YE00"/>
<reference evidence="23" key="2">
    <citation type="submission" date="2025-08" db="UniProtKB">
        <authorList>
            <consortium name="Ensembl"/>
        </authorList>
    </citation>
    <scope>IDENTIFICATION</scope>
</reference>
<keyword evidence="6 20" id="KW-0028">Amino-acid biosynthesis</keyword>
<dbReference type="Gene3D" id="3.40.1160.10">
    <property type="entry name" value="Acetylglutamate kinase-like"/>
    <property type="match status" value="1"/>
</dbReference>
<keyword evidence="24" id="KW-1185">Reference proteome</keyword>
<keyword evidence="8 20" id="KW-0808">Transferase</keyword>
<dbReference type="AlphaFoldDB" id="A0A671YE00"/>
<dbReference type="OMA" id="QMVNTHE"/>
<dbReference type="InterPro" id="IPR041744">
    <property type="entry name" value="G5K_ProBA"/>
</dbReference>
<dbReference type="FunFam" id="3.40.1160.10:FF:000010">
    <property type="entry name" value="Delta-1-pyrroline-5-carboxylate synthase"/>
    <property type="match status" value="1"/>
</dbReference>
<dbReference type="GO" id="GO:0005524">
    <property type="term" value="F:ATP binding"/>
    <property type="evidence" value="ECO:0007669"/>
    <property type="project" value="UniProtKB-UniRule"/>
</dbReference>
<dbReference type="Pfam" id="PF00171">
    <property type="entry name" value="Aldedh"/>
    <property type="match status" value="1"/>
</dbReference>
<dbReference type="Proteomes" id="UP000472265">
    <property type="component" value="Chromosome 20"/>
</dbReference>
<name>A0A671YE00_SPAAU</name>
<dbReference type="InterPro" id="IPR000965">
    <property type="entry name" value="GPR_dom"/>
</dbReference>
<dbReference type="PROSITE" id="PS01223">
    <property type="entry name" value="PROA"/>
    <property type="match status" value="1"/>
</dbReference>
<comment type="subcellular location">
    <subcellularLocation>
        <location evidence="1">Mitochondrion matrix</location>
    </subcellularLocation>
</comment>
<evidence type="ECO:0000256" key="17">
    <source>
        <dbReference type="ARBA" id="ARBA00049141"/>
    </source>
</evidence>
<dbReference type="PANTHER" id="PTHR11063">
    <property type="entry name" value="GLUTAMATE SEMIALDEHYDE DEHYDROGENASE"/>
    <property type="match status" value="1"/>
</dbReference>
<evidence type="ECO:0000256" key="14">
    <source>
        <dbReference type="ARBA" id="ARBA00023128"/>
    </source>
</evidence>
<keyword evidence="15" id="KW-0511">Multifunctional enzyme</keyword>
<dbReference type="FunFam" id="3.40.309.10:FF:000011">
    <property type="entry name" value="Delta-1-pyrroline-5-carboxylate synthase"/>
    <property type="match status" value="1"/>
</dbReference>
<proteinExistence type="inferred from homology"/>
<dbReference type="EC" id="2.7.2.11" evidence="20"/>
<evidence type="ECO:0000256" key="16">
    <source>
        <dbReference type="ARBA" id="ARBA00049024"/>
    </source>
</evidence>
<dbReference type="HAMAP" id="MF_00412">
    <property type="entry name" value="ProA"/>
    <property type="match status" value="1"/>
</dbReference>
<dbReference type="InterPro" id="IPR001057">
    <property type="entry name" value="Glu/AcGlu_kinase"/>
</dbReference>
<organism evidence="23 24">
    <name type="scientific">Sparus aurata</name>
    <name type="common">Gilthead sea bream</name>
    <dbReference type="NCBI Taxonomy" id="8175"/>
    <lineage>
        <taxon>Eukaryota</taxon>
        <taxon>Metazoa</taxon>
        <taxon>Chordata</taxon>
        <taxon>Craniata</taxon>
        <taxon>Vertebrata</taxon>
        <taxon>Euteleostomi</taxon>
        <taxon>Actinopterygii</taxon>
        <taxon>Neopterygii</taxon>
        <taxon>Teleostei</taxon>
        <taxon>Neoteleostei</taxon>
        <taxon>Acanthomorphata</taxon>
        <taxon>Eupercaria</taxon>
        <taxon>Spariformes</taxon>
        <taxon>Sparidae</taxon>
        <taxon>Sparus</taxon>
    </lineage>
</organism>
<dbReference type="CDD" id="cd04256">
    <property type="entry name" value="AAK_P5CS_ProBA"/>
    <property type="match status" value="1"/>
</dbReference>
<comment type="similarity">
    <text evidence="4 20">In the C-terminal section; belongs to the gamma-glutamyl phosphate reductase family.</text>
</comment>
<comment type="similarity">
    <text evidence="5 20">In the N-terminal section; belongs to the glutamate 5-kinase family.</text>
</comment>
<evidence type="ECO:0000256" key="7">
    <source>
        <dbReference type="ARBA" id="ARBA00022650"/>
    </source>
</evidence>
<evidence type="ECO:0000256" key="15">
    <source>
        <dbReference type="ARBA" id="ARBA00023268"/>
    </source>
</evidence>
<reference evidence="23" key="3">
    <citation type="submission" date="2025-09" db="UniProtKB">
        <authorList>
            <consortium name="Ensembl"/>
        </authorList>
    </citation>
    <scope>IDENTIFICATION</scope>
</reference>
<dbReference type="InterPro" id="IPR016162">
    <property type="entry name" value="Ald_DH_N"/>
</dbReference>
<dbReference type="InterPro" id="IPR015590">
    <property type="entry name" value="Aldehyde_DH_dom"/>
</dbReference>
<keyword evidence="10 20" id="KW-0418">Kinase</keyword>
<gene>
    <name evidence="23" type="primary">ALDH18A1</name>
    <name evidence="23" type="synonym">aldh18a1</name>
</gene>
<dbReference type="NCBIfam" id="TIGR01092">
    <property type="entry name" value="P5CS"/>
    <property type="match status" value="1"/>
</dbReference>
<keyword evidence="13 20" id="KW-0560">Oxidoreductase</keyword>